<protein>
    <submittedName>
        <fullName evidence="1">Uncharacterized protein</fullName>
    </submittedName>
</protein>
<proteinExistence type="predicted"/>
<reference evidence="1 2" key="1">
    <citation type="journal article" date="2019" name="Commun. Biol.">
        <title>The bagworm genome reveals a unique fibroin gene that provides high tensile strength.</title>
        <authorList>
            <person name="Kono N."/>
            <person name="Nakamura H."/>
            <person name="Ohtoshi R."/>
            <person name="Tomita M."/>
            <person name="Numata K."/>
            <person name="Arakawa K."/>
        </authorList>
    </citation>
    <scope>NUCLEOTIDE SEQUENCE [LARGE SCALE GENOMIC DNA]</scope>
</reference>
<organism evidence="1 2">
    <name type="scientific">Eumeta variegata</name>
    <name type="common">Bagworm moth</name>
    <name type="synonym">Eumeta japonica</name>
    <dbReference type="NCBI Taxonomy" id="151549"/>
    <lineage>
        <taxon>Eukaryota</taxon>
        <taxon>Metazoa</taxon>
        <taxon>Ecdysozoa</taxon>
        <taxon>Arthropoda</taxon>
        <taxon>Hexapoda</taxon>
        <taxon>Insecta</taxon>
        <taxon>Pterygota</taxon>
        <taxon>Neoptera</taxon>
        <taxon>Endopterygota</taxon>
        <taxon>Lepidoptera</taxon>
        <taxon>Glossata</taxon>
        <taxon>Ditrysia</taxon>
        <taxon>Tineoidea</taxon>
        <taxon>Psychidae</taxon>
        <taxon>Oiketicinae</taxon>
        <taxon>Eumeta</taxon>
    </lineage>
</organism>
<accession>A0A4C1SR10</accession>
<evidence type="ECO:0000313" key="2">
    <source>
        <dbReference type="Proteomes" id="UP000299102"/>
    </source>
</evidence>
<name>A0A4C1SR10_EUMVA</name>
<comment type="caution">
    <text evidence="1">The sequence shown here is derived from an EMBL/GenBank/DDBJ whole genome shotgun (WGS) entry which is preliminary data.</text>
</comment>
<evidence type="ECO:0000313" key="1">
    <source>
        <dbReference type="EMBL" id="GBP04572.1"/>
    </source>
</evidence>
<gene>
    <name evidence="1" type="ORF">EVAR_3925_1</name>
</gene>
<dbReference type="EMBL" id="BGZK01000014">
    <property type="protein sequence ID" value="GBP04572.1"/>
    <property type="molecule type" value="Genomic_DNA"/>
</dbReference>
<keyword evidence="2" id="KW-1185">Reference proteome</keyword>
<dbReference type="AlphaFoldDB" id="A0A4C1SR10"/>
<dbReference type="Proteomes" id="UP000299102">
    <property type="component" value="Unassembled WGS sequence"/>
</dbReference>
<sequence length="120" mass="13330">MDPRNAQFTCAHMSMRIPSAAVYRLILSLASSAPRSQRVRNSAPASPRAEFYAPIIAILGALPRRRIIVRVPTAVVCWVINTLTDVASYAFKRLEIKLRADFQKGNLLVVFVPAPRALQL</sequence>